<protein>
    <submittedName>
        <fullName evidence="3">Cellulose biosynthesis protein BcsN</fullName>
    </submittedName>
</protein>
<keyword evidence="4" id="KW-1185">Reference proteome</keyword>
<dbReference type="Proteomes" id="UP001597299">
    <property type="component" value="Unassembled WGS sequence"/>
</dbReference>
<feature type="chain" id="PRO_5047462877" evidence="2">
    <location>
        <begin position="27"/>
        <end position="396"/>
    </location>
</feature>
<feature type="signal peptide" evidence="2">
    <location>
        <begin position="1"/>
        <end position="26"/>
    </location>
</feature>
<organism evidence="3 4">
    <name type="scientific">Ancylobacter oerskovii</name>
    <dbReference type="NCBI Taxonomy" id="459519"/>
    <lineage>
        <taxon>Bacteria</taxon>
        <taxon>Pseudomonadati</taxon>
        <taxon>Pseudomonadota</taxon>
        <taxon>Alphaproteobacteria</taxon>
        <taxon>Hyphomicrobiales</taxon>
        <taxon>Xanthobacteraceae</taxon>
        <taxon>Ancylobacter</taxon>
    </lineage>
</organism>
<dbReference type="Pfam" id="PF17038">
    <property type="entry name" value="CBP_BcsN"/>
    <property type="match status" value="1"/>
</dbReference>
<dbReference type="InterPro" id="IPR031482">
    <property type="entry name" value="CBP_BcsN"/>
</dbReference>
<sequence length="396" mass="41093">MNGRTMNRAALGGMAVCLALLAGACAAPYPSYFERGVRVAGQTVEVDVGQALVLPEPGAAPRVIAVLQTAYSNAISQEIALETNSSARGQNAFYVTFFGPVEHVRAGSYQGKDDFLNEEALEEQMEERLPGVAMHTSNYFVQNRYGPFNYAMGRGGAGEICMYAWQRIQSRPPESVYRFVARDRGVLSVRLRLCQKGATEKDLLRVMYRYSINGYFLPRGWQPYGRPMGEPEGMGRIGGPLAYPSGVQGDGTVLDGWMGAEPAAPAPARPAARRYGSRVEQPEPVVAEPGYADPATDGYTPATGYPVVPGPEASARSAPAAPAVPRPTTSSGATSSGTSSPAAPAGTGASGQGYAPAPMPSSGGGSGAASSGAGASGTPVRPVPSAPAYPAPVPGQ</sequence>
<name>A0ABW4YTA4_9HYPH</name>
<evidence type="ECO:0000256" key="1">
    <source>
        <dbReference type="SAM" id="MobiDB-lite"/>
    </source>
</evidence>
<dbReference type="EMBL" id="JBHUHD010000001">
    <property type="protein sequence ID" value="MFD2139289.1"/>
    <property type="molecule type" value="Genomic_DNA"/>
</dbReference>
<evidence type="ECO:0000256" key="2">
    <source>
        <dbReference type="SAM" id="SignalP"/>
    </source>
</evidence>
<keyword evidence="2" id="KW-0732">Signal</keyword>
<feature type="compositionally biased region" description="Low complexity" evidence="1">
    <location>
        <begin position="368"/>
        <end position="380"/>
    </location>
</feature>
<proteinExistence type="predicted"/>
<evidence type="ECO:0000313" key="3">
    <source>
        <dbReference type="EMBL" id="MFD2139289.1"/>
    </source>
</evidence>
<feature type="region of interest" description="Disordered" evidence="1">
    <location>
        <begin position="259"/>
        <end position="396"/>
    </location>
</feature>
<reference evidence="4" key="1">
    <citation type="journal article" date="2019" name="Int. J. Syst. Evol. Microbiol.">
        <title>The Global Catalogue of Microorganisms (GCM) 10K type strain sequencing project: providing services to taxonomists for standard genome sequencing and annotation.</title>
        <authorList>
            <consortium name="The Broad Institute Genomics Platform"/>
            <consortium name="The Broad Institute Genome Sequencing Center for Infectious Disease"/>
            <person name="Wu L."/>
            <person name="Ma J."/>
        </authorList>
    </citation>
    <scope>NUCLEOTIDE SEQUENCE [LARGE SCALE GENOMIC DNA]</scope>
    <source>
        <strain evidence="4">CCM 7435</strain>
    </source>
</reference>
<dbReference type="RefSeq" id="WP_213353491.1">
    <property type="nucleotide sequence ID" value="NZ_JAHBGB010000036.1"/>
</dbReference>
<evidence type="ECO:0000313" key="4">
    <source>
        <dbReference type="Proteomes" id="UP001597299"/>
    </source>
</evidence>
<dbReference type="PROSITE" id="PS51257">
    <property type="entry name" value="PROKAR_LIPOPROTEIN"/>
    <property type="match status" value="1"/>
</dbReference>
<gene>
    <name evidence="3" type="primary">bcsN</name>
    <name evidence="3" type="ORF">ACFSNC_02635</name>
</gene>
<feature type="compositionally biased region" description="Low complexity" evidence="1">
    <location>
        <begin position="313"/>
        <end position="347"/>
    </location>
</feature>
<feature type="compositionally biased region" description="Pro residues" evidence="1">
    <location>
        <begin position="381"/>
        <end position="396"/>
    </location>
</feature>
<comment type="caution">
    <text evidence="3">The sequence shown here is derived from an EMBL/GenBank/DDBJ whole genome shotgun (WGS) entry which is preliminary data.</text>
</comment>
<accession>A0ABW4YTA4</accession>